<keyword evidence="1" id="KW-0175">Coiled coil</keyword>
<dbReference type="EMBL" id="CAJVPY010019760">
    <property type="protein sequence ID" value="CAG8772807.1"/>
    <property type="molecule type" value="Genomic_DNA"/>
</dbReference>
<dbReference type="AlphaFoldDB" id="A0A9N9JCW1"/>
<sequence>MLKTRIEELEKNRIDTTAENAELKARVAKLEQNFKHQLEDGNNSSENIVNDLSPVNHNISSDILYNTETINAQDSRKRKKGEALIQEISLKKDHINENLSSDQKSACITDAKASSLREISDNKNIINLYQNACNAEESAMKANQEEILCWCLYAKEFKDLVRYFMTKYNIGTDKIQYIKTYSANSISRFTNEELQKVIDYFSSNHDNSSTEISTTSGLSNHVTEIPESSSESIPTESQVSDSSSSEPSQENDQD</sequence>
<feature type="region of interest" description="Disordered" evidence="2">
    <location>
        <begin position="209"/>
        <end position="254"/>
    </location>
</feature>
<feature type="compositionally biased region" description="Polar residues" evidence="2">
    <location>
        <begin position="209"/>
        <end position="222"/>
    </location>
</feature>
<protein>
    <submittedName>
        <fullName evidence="3">18532_t:CDS:1</fullName>
    </submittedName>
</protein>
<gene>
    <name evidence="3" type="ORF">DERYTH_LOCUS18847</name>
</gene>
<reference evidence="3" key="1">
    <citation type="submission" date="2021-06" db="EMBL/GenBank/DDBJ databases">
        <authorList>
            <person name="Kallberg Y."/>
            <person name="Tangrot J."/>
            <person name="Rosling A."/>
        </authorList>
    </citation>
    <scope>NUCLEOTIDE SEQUENCE</scope>
    <source>
        <strain evidence="3">MA453B</strain>
    </source>
</reference>
<comment type="caution">
    <text evidence="3">The sequence shown here is derived from an EMBL/GenBank/DDBJ whole genome shotgun (WGS) entry which is preliminary data.</text>
</comment>
<proteinExistence type="predicted"/>
<dbReference type="Proteomes" id="UP000789405">
    <property type="component" value="Unassembled WGS sequence"/>
</dbReference>
<evidence type="ECO:0000256" key="2">
    <source>
        <dbReference type="SAM" id="MobiDB-lite"/>
    </source>
</evidence>
<evidence type="ECO:0000256" key="1">
    <source>
        <dbReference type="SAM" id="Coils"/>
    </source>
</evidence>
<name>A0A9N9JCW1_9GLOM</name>
<dbReference type="OrthoDB" id="2473202at2759"/>
<organism evidence="3 4">
    <name type="scientific">Dentiscutata erythropus</name>
    <dbReference type="NCBI Taxonomy" id="1348616"/>
    <lineage>
        <taxon>Eukaryota</taxon>
        <taxon>Fungi</taxon>
        <taxon>Fungi incertae sedis</taxon>
        <taxon>Mucoromycota</taxon>
        <taxon>Glomeromycotina</taxon>
        <taxon>Glomeromycetes</taxon>
        <taxon>Diversisporales</taxon>
        <taxon>Gigasporaceae</taxon>
        <taxon>Dentiscutata</taxon>
    </lineage>
</organism>
<accession>A0A9N9JCW1</accession>
<feature type="non-terminal residue" evidence="3">
    <location>
        <position position="1"/>
    </location>
</feature>
<feature type="non-terminal residue" evidence="3">
    <location>
        <position position="254"/>
    </location>
</feature>
<feature type="compositionally biased region" description="Low complexity" evidence="2">
    <location>
        <begin position="223"/>
        <end position="248"/>
    </location>
</feature>
<evidence type="ECO:0000313" key="4">
    <source>
        <dbReference type="Proteomes" id="UP000789405"/>
    </source>
</evidence>
<feature type="coiled-coil region" evidence="1">
    <location>
        <begin position="6"/>
        <end position="40"/>
    </location>
</feature>
<keyword evidence="4" id="KW-1185">Reference proteome</keyword>
<evidence type="ECO:0000313" key="3">
    <source>
        <dbReference type="EMBL" id="CAG8772807.1"/>
    </source>
</evidence>